<organism evidence="3 4">
    <name type="scientific">Paraphoma chrysanthemicola</name>
    <dbReference type="NCBI Taxonomy" id="798071"/>
    <lineage>
        <taxon>Eukaryota</taxon>
        <taxon>Fungi</taxon>
        <taxon>Dikarya</taxon>
        <taxon>Ascomycota</taxon>
        <taxon>Pezizomycotina</taxon>
        <taxon>Dothideomycetes</taxon>
        <taxon>Pleosporomycetidae</taxon>
        <taxon>Pleosporales</taxon>
        <taxon>Pleosporineae</taxon>
        <taxon>Phaeosphaeriaceae</taxon>
        <taxon>Paraphoma</taxon>
    </lineage>
</organism>
<dbReference type="AlphaFoldDB" id="A0A8K0R7X7"/>
<evidence type="ECO:0000313" key="3">
    <source>
        <dbReference type="EMBL" id="KAH7088442.1"/>
    </source>
</evidence>
<feature type="repeat" description="RCC1" evidence="2">
    <location>
        <begin position="168"/>
        <end position="218"/>
    </location>
</feature>
<feature type="repeat" description="RCC1" evidence="2">
    <location>
        <begin position="3"/>
        <end position="55"/>
    </location>
</feature>
<dbReference type="Pfam" id="PF13540">
    <property type="entry name" value="RCC1_2"/>
    <property type="match status" value="2"/>
</dbReference>
<feature type="repeat" description="RCC1" evidence="2">
    <location>
        <begin position="261"/>
        <end position="298"/>
    </location>
</feature>
<evidence type="ECO:0000256" key="1">
    <source>
        <dbReference type="ARBA" id="ARBA00022737"/>
    </source>
</evidence>
<dbReference type="PROSITE" id="PS50012">
    <property type="entry name" value="RCC1_3"/>
    <property type="match status" value="3"/>
</dbReference>
<keyword evidence="1" id="KW-0677">Repeat</keyword>
<dbReference type="Pfam" id="PF00415">
    <property type="entry name" value="RCC1"/>
    <property type="match status" value="1"/>
</dbReference>
<dbReference type="Proteomes" id="UP000813461">
    <property type="component" value="Unassembled WGS sequence"/>
</dbReference>
<comment type="caution">
    <text evidence="3">The sequence shown here is derived from an EMBL/GenBank/DDBJ whole genome shotgun (WGS) entry which is preliminary data.</text>
</comment>
<gene>
    <name evidence="3" type="ORF">FB567DRAFT_338938</name>
</gene>
<proteinExistence type="predicted"/>
<dbReference type="InterPro" id="IPR009091">
    <property type="entry name" value="RCC1/BLIP-II"/>
</dbReference>
<sequence>MSHRLFVFGSNGEGQLGIPVADVVSSPAEVLTSLPLAELRAVRGGTNHTLLVTSTGVIYGAGDNRKGQLAPELEGEERLDSFQKLVGNIAFAAATCESTAYITIGEEPGQSQLFIQGSGQWGETGHDHKSPAELLVAGEPWPFLGSLPGTVIDFAAGVWHYIAVLEDGSVYGWGKARLRQLGEGLTGKIITPTRIEGIPFKPVRAVCGKDFTYLVGDPSVGEHIVLGQNKFNIVTGAPADIKSWKSIGAAWHAIFVLIDDGRLIAWGRNAMWQLIPPNLPLIDKIAVGSEHVLAVTKDGKLISWGWGKHGNCGDLSQIQGRIENDMVNGLWNEIELPGTIDYIGAGFCTSFITIYPK</sequence>
<evidence type="ECO:0000313" key="4">
    <source>
        <dbReference type="Proteomes" id="UP000813461"/>
    </source>
</evidence>
<dbReference type="PRINTS" id="PR00633">
    <property type="entry name" value="RCCNDNSATION"/>
</dbReference>
<dbReference type="PANTHER" id="PTHR22870:SF466">
    <property type="entry name" value="ANKYRIN REPEAT-CONTAINING PROTEIN"/>
    <property type="match status" value="1"/>
</dbReference>
<dbReference type="InterPro" id="IPR000408">
    <property type="entry name" value="Reg_chr_condens"/>
</dbReference>
<name>A0A8K0R7X7_9PLEO</name>
<dbReference type="Gene3D" id="2.130.10.30">
    <property type="entry name" value="Regulator of chromosome condensation 1/beta-lactamase-inhibitor protein II"/>
    <property type="match status" value="2"/>
</dbReference>
<dbReference type="OrthoDB" id="5370059at2759"/>
<keyword evidence="4" id="KW-1185">Reference proteome</keyword>
<dbReference type="EMBL" id="JAGMVJ010000008">
    <property type="protein sequence ID" value="KAH7088442.1"/>
    <property type="molecule type" value="Genomic_DNA"/>
</dbReference>
<accession>A0A8K0R7X7</accession>
<protein>
    <submittedName>
        <fullName evidence="3">Regulator of chromosome condensation 1/beta-lactamase-inhibitor protein II</fullName>
    </submittedName>
</protein>
<evidence type="ECO:0000256" key="2">
    <source>
        <dbReference type="PROSITE-ProRule" id="PRU00235"/>
    </source>
</evidence>
<dbReference type="SUPFAM" id="SSF50985">
    <property type="entry name" value="RCC1/BLIP-II"/>
    <property type="match status" value="1"/>
</dbReference>
<dbReference type="PANTHER" id="PTHR22870">
    <property type="entry name" value="REGULATOR OF CHROMOSOME CONDENSATION"/>
    <property type="match status" value="1"/>
</dbReference>
<reference evidence="3" key="1">
    <citation type="journal article" date="2021" name="Nat. Commun.">
        <title>Genetic determinants of endophytism in the Arabidopsis root mycobiome.</title>
        <authorList>
            <person name="Mesny F."/>
            <person name="Miyauchi S."/>
            <person name="Thiergart T."/>
            <person name="Pickel B."/>
            <person name="Atanasova L."/>
            <person name="Karlsson M."/>
            <person name="Huettel B."/>
            <person name="Barry K.W."/>
            <person name="Haridas S."/>
            <person name="Chen C."/>
            <person name="Bauer D."/>
            <person name="Andreopoulos W."/>
            <person name="Pangilinan J."/>
            <person name="LaButti K."/>
            <person name="Riley R."/>
            <person name="Lipzen A."/>
            <person name="Clum A."/>
            <person name="Drula E."/>
            <person name="Henrissat B."/>
            <person name="Kohler A."/>
            <person name="Grigoriev I.V."/>
            <person name="Martin F.M."/>
            <person name="Hacquard S."/>
        </authorList>
    </citation>
    <scope>NUCLEOTIDE SEQUENCE</scope>
    <source>
        <strain evidence="3">MPI-SDFR-AT-0120</strain>
    </source>
</reference>
<dbReference type="InterPro" id="IPR051210">
    <property type="entry name" value="Ub_ligase/GEF_domain"/>
</dbReference>